<dbReference type="RefSeq" id="XP_018380949.1">
    <property type="nucleotide sequence ID" value="XM_018535064.1"/>
</dbReference>
<feature type="non-terminal residue" evidence="2">
    <location>
        <position position="1"/>
    </location>
</feature>
<gene>
    <name evidence="2" type="ORF">CC77DRAFT_946185</name>
</gene>
<dbReference type="Proteomes" id="UP000077248">
    <property type="component" value="Unassembled WGS sequence"/>
</dbReference>
<dbReference type="VEuPathDB" id="FungiDB:CC77DRAFT_946185"/>
<keyword evidence="3" id="KW-1185">Reference proteome</keyword>
<evidence type="ECO:0000313" key="3">
    <source>
        <dbReference type="Proteomes" id="UP000077248"/>
    </source>
</evidence>
<dbReference type="InterPro" id="IPR029062">
    <property type="entry name" value="Class_I_gatase-like"/>
</dbReference>
<evidence type="ECO:0000259" key="1">
    <source>
        <dbReference type="Pfam" id="PF01965"/>
    </source>
</evidence>
<dbReference type="Pfam" id="PF01965">
    <property type="entry name" value="DJ-1_PfpI"/>
    <property type="match status" value="1"/>
</dbReference>
<dbReference type="GeneID" id="29120658"/>
<sequence>KVVQAGWQYSEDRVVVDQDIITSRGPGTAILFALTIVEELCGKEKRDDVAGPMIVAEAL</sequence>
<dbReference type="AlphaFoldDB" id="A0A177D7W8"/>
<reference evidence="2 3" key="1">
    <citation type="submission" date="2016-05" db="EMBL/GenBank/DDBJ databases">
        <title>Comparative analysis of secretome profiles of manganese(II)-oxidizing ascomycete fungi.</title>
        <authorList>
            <consortium name="DOE Joint Genome Institute"/>
            <person name="Zeiner C.A."/>
            <person name="Purvine S.O."/>
            <person name="Zink E.M."/>
            <person name="Wu S."/>
            <person name="Pasa-Tolic L."/>
            <person name="Chaput D.L."/>
            <person name="Haridas S."/>
            <person name="Grigoriev I.V."/>
            <person name="Santelli C.M."/>
            <person name="Hansel C.M."/>
        </authorList>
    </citation>
    <scope>NUCLEOTIDE SEQUENCE [LARGE SCALE GENOMIC DNA]</scope>
    <source>
        <strain evidence="2 3">SRC1lrK2f</strain>
    </source>
</reference>
<dbReference type="EMBL" id="KV441493">
    <property type="protein sequence ID" value="OAG15528.1"/>
    <property type="molecule type" value="Genomic_DNA"/>
</dbReference>
<dbReference type="InterPro" id="IPR002818">
    <property type="entry name" value="DJ-1/PfpI"/>
</dbReference>
<evidence type="ECO:0000313" key="2">
    <source>
        <dbReference type="EMBL" id="OAG15528.1"/>
    </source>
</evidence>
<dbReference type="KEGG" id="aalt:CC77DRAFT_946185"/>
<dbReference type="SUPFAM" id="SSF52317">
    <property type="entry name" value="Class I glutamine amidotransferase-like"/>
    <property type="match status" value="1"/>
</dbReference>
<protein>
    <recommendedName>
        <fullName evidence="1">DJ-1/PfpI domain-containing protein</fullName>
    </recommendedName>
</protein>
<accession>A0A177D7W8</accession>
<dbReference type="Gene3D" id="3.40.50.880">
    <property type="match status" value="1"/>
</dbReference>
<name>A0A177D7W8_ALTAL</name>
<dbReference type="STRING" id="5599.A0A177D7W8"/>
<proteinExistence type="predicted"/>
<organism evidence="2 3">
    <name type="scientific">Alternaria alternata</name>
    <name type="common">Alternaria rot fungus</name>
    <name type="synonym">Torula alternata</name>
    <dbReference type="NCBI Taxonomy" id="5599"/>
    <lineage>
        <taxon>Eukaryota</taxon>
        <taxon>Fungi</taxon>
        <taxon>Dikarya</taxon>
        <taxon>Ascomycota</taxon>
        <taxon>Pezizomycotina</taxon>
        <taxon>Dothideomycetes</taxon>
        <taxon>Pleosporomycetidae</taxon>
        <taxon>Pleosporales</taxon>
        <taxon>Pleosporineae</taxon>
        <taxon>Pleosporaceae</taxon>
        <taxon>Alternaria</taxon>
        <taxon>Alternaria sect. Alternaria</taxon>
        <taxon>Alternaria alternata complex</taxon>
    </lineage>
</organism>
<feature type="domain" description="DJ-1/PfpI" evidence="1">
    <location>
        <begin position="2"/>
        <end position="39"/>
    </location>
</feature>